<sequence length="209" mass="22686">MTVPVPETDSVLVEGSALSGQRRVVHEFLHERDGTPLVVSTRQPAEGARRTHRRVVGHESAADETPEGSDDEPTPLVVDCVTGAIEESLSDESRVKYARHPSNLTSVGTKFTEFLEARGDSALAVGVDTVSPLLMYVDASGVFRFLHIVVQKATGAGCPVVVGLDGSAHDDRVVSQLAPLFEVVVETRRVKDARQVRVARPEPTEWREI</sequence>
<evidence type="ECO:0008006" key="4">
    <source>
        <dbReference type="Google" id="ProtNLM"/>
    </source>
</evidence>
<dbReference type="EMBL" id="CP034940">
    <property type="protein sequence ID" value="QAY19104.1"/>
    <property type="molecule type" value="Genomic_DNA"/>
</dbReference>
<evidence type="ECO:0000256" key="1">
    <source>
        <dbReference type="SAM" id="MobiDB-lite"/>
    </source>
</evidence>
<name>A0A256K9M1_HALEZ</name>
<dbReference type="AlphaFoldDB" id="A0A256K9M1"/>
<organism evidence="2 3">
    <name type="scientific">Halorubrum ezzemoulense</name>
    <name type="common">Halorubrum chaoviator</name>
    <dbReference type="NCBI Taxonomy" id="337243"/>
    <lineage>
        <taxon>Archaea</taxon>
        <taxon>Methanobacteriati</taxon>
        <taxon>Methanobacteriota</taxon>
        <taxon>Stenosarchaea group</taxon>
        <taxon>Halobacteria</taxon>
        <taxon>Halobacteriales</taxon>
        <taxon>Haloferacaceae</taxon>
        <taxon>Halorubrum</taxon>
    </lineage>
</organism>
<feature type="region of interest" description="Disordered" evidence="1">
    <location>
        <begin position="41"/>
        <end position="75"/>
    </location>
</feature>
<dbReference type="Pfam" id="PF24336">
    <property type="entry name" value="DUF7504"/>
    <property type="match status" value="1"/>
</dbReference>
<dbReference type="InterPro" id="IPR055927">
    <property type="entry name" value="DUF7504"/>
</dbReference>
<protein>
    <recommendedName>
        <fullName evidence="4">Recombinase RecA</fullName>
    </recommendedName>
</protein>
<accession>A0A256K9M1</accession>
<gene>
    <name evidence="2" type="ORF">EO776_03400</name>
</gene>
<dbReference type="GeneID" id="301358797"/>
<reference evidence="3" key="1">
    <citation type="submission" date="2019-01" db="EMBL/GenBank/DDBJ databases">
        <title>Complete genome of Halorubrum ezzemoulense strain FB21.</title>
        <authorList>
            <person name="Feng Y."/>
            <person name="Louyakis A.S."/>
            <person name="Papke R.T."/>
            <person name="Gogarten J.P."/>
        </authorList>
    </citation>
    <scope>NUCLEOTIDE SEQUENCE [LARGE SCALE GENOMIC DNA]</scope>
    <source>
        <strain evidence="3">Fb21</strain>
    </source>
</reference>
<proteinExistence type="predicted"/>
<evidence type="ECO:0000313" key="2">
    <source>
        <dbReference type="EMBL" id="QAY19104.1"/>
    </source>
</evidence>
<evidence type="ECO:0000313" key="3">
    <source>
        <dbReference type="Proteomes" id="UP000293073"/>
    </source>
</evidence>
<feature type="compositionally biased region" description="Acidic residues" evidence="1">
    <location>
        <begin position="62"/>
        <end position="73"/>
    </location>
</feature>
<dbReference type="Proteomes" id="UP000293073">
    <property type="component" value="Chromosome"/>
</dbReference>
<dbReference type="KEGG" id="hezz:EO776_03400"/>
<dbReference type="RefSeq" id="WP_100050375.1">
    <property type="nucleotide sequence ID" value="NZ_CP034940.1"/>
</dbReference>